<gene>
    <name evidence="4" type="ORF">QE412_003333</name>
</gene>
<dbReference type="EMBL" id="JAUTBF010000001">
    <property type="protein sequence ID" value="MDQ1124760.1"/>
    <property type="molecule type" value="Genomic_DNA"/>
</dbReference>
<dbReference type="PROSITE" id="PS51186">
    <property type="entry name" value="GNAT"/>
    <property type="match status" value="2"/>
</dbReference>
<sequence>MSLRLTLLDAAGADRESLVAFLTRNAFPFHVRVRPTAAEVHEAIDAGAWGDETTESLWIDDDERGRVGLMRLDDLADATAMVDLRLAEAWRGHGLGARALSAAVDRVFRERPAVIRFEGQTREDNHAMRRTFDRCGWVQEAYYRDGWPVDGAEPVASVAYSVLRRDWTGHEGGRARVSDARTPRDFPDARAAVVTAPAVTVRTAVFPRDTDVVSALVGAYLRQTEREKVERGLTAADAPLPERYAREIAEPATAFRDSRVLIASVGAEDCGMVVVATSPTATDISRLWTTPRARGHGVGATLVAAAVDGAVPPVRLSVWDWREPATRLYRRFGFEPVPSWDDRAGLVCLERR</sequence>
<organism evidence="4 5">
    <name type="scientific">Microbacterium trichothecenolyticum</name>
    <name type="common">Aureobacterium trichothecenolyticum</name>
    <dbReference type="NCBI Taxonomy" id="69370"/>
    <lineage>
        <taxon>Bacteria</taxon>
        <taxon>Bacillati</taxon>
        <taxon>Actinomycetota</taxon>
        <taxon>Actinomycetes</taxon>
        <taxon>Micrococcales</taxon>
        <taxon>Microbacteriaceae</taxon>
        <taxon>Microbacterium</taxon>
    </lineage>
</organism>
<proteinExistence type="predicted"/>
<evidence type="ECO:0000313" key="5">
    <source>
        <dbReference type="Proteomes" id="UP001226691"/>
    </source>
</evidence>
<evidence type="ECO:0000313" key="4">
    <source>
        <dbReference type="EMBL" id="MDQ1124760.1"/>
    </source>
</evidence>
<keyword evidence="5" id="KW-1185">Reference proteome</keyword>
<evidence type="ECO:0000256" key="2">
    <source>
        <dbReference type="ARBA" id="ARBA00023315"/>
    </source>
</evidence>
<comment type="caution">
    <text evidence="4">The sequence shown here is derived from an EMBL/GenBank/DDBJ whole genome shotgun (WGS) entry which is preliminary data.</text>
</comment>
<name>A0ABU0TYM2_MICTR</name>
<keyword evidence="1" id="KW-0808">Transferase</keyword>
<dbReference type="Gene3D" id="3.40.630.30">
    <property type="match status" value="2"/>
</dbReference>
<evidence type="ECO:0000256" key="1">
    <source>
        <dbReference type="ARBA" id="ARBA00022679"/>
    </source>
</evidence>
<dbReference type="Proteomes" id="UP001226691">
    <property type="component" value="Unassembled WGS sequence"/>
</dbReference>
<dbReference type="SUPFAM" id="SSF55729">
    <property type="entry name" value="Acyl-CoA N-acyltransferases (Nat)"/>
    <property type="match status" value="2"/>
</dbReference>
<dbReference type="Pfam" id="PF13508">
    <property type="entry name" value="Acetyltransf_7"/>
    <property type="match status" value="1"/>
</dbReference>
<evidence type="ECO:0000259" key="3">
    <source>
        <dbReference type="PROSITE" id="PS51186"/>
    </source>
</evidence>
<keyword evidence="2" id="KW-0012">Acyltransferase</keyword>
<feature type="domain" description="N-acetyltransferase" evidence="3">
    <location>
        <begin position="216"/>
        <end position="352"/>
    </location>
</feature>
<dbReference type="InterPro" id="IPR050832">
    <property type="entry name" value="Bact_Acetyltransf"/>
</dbReference>
<protein>
    <submittedName>
        <fullName evidence="4">RimJ/RimL family protein N-acetyltransferase</fullName>
    </submittedName>
</protein>
<dbReference type="InterPro" id="IPR000182">
    <property type="entry name" value="GNAT_dom"/>
</dbReference>
<accession>A0ABU0TYM2</accession>
<reference evidence="4 5" key="1">
    <citation type="submission" date="2023-07" db="EMBL/GenBank/DDBJ databases">
        <title>Functional and genomic diversity of the sorghum phyllosphere microbiome.</title>
        <authorList>
            <person name="Shade A."/>
        </authorList>
    </citation>
    <scope>NUCLEOTIDE SEQUENCE [LARGE SCALE GENOMIC DNA]</scope>
    <source>
        <strain evidence="4 5">SORGH_AS_1207</strain>
    </source>
</reference>
<dbReference type="Pfam" id="PF13302">
    <property type="entry name" value="Acetyltransf_3"/>
    <property type="match status" value="1"/>
</dbReference>
<feature type="domain" description="N-acetyltransferase" evidence="3">
    <location>
        <begin position="5"/>
        <end position="165"/>
    </location>
</feature>
<dbReference type="InterPro" id="IPR016181">
    <property type="entry name" value="Acyl_CoA_acyltransferase"/>
</dbReference>
<dbReference type="RefSeq" id="WP_307486521.1">
    <property type="nucleotide sequence ID" value="NZ_JAUTBF010000001.1"/>
</dbReference>
<dbReference type="PANTHER" id="PTHR43877">
    <property type="entry name" value="AMINOALKYLPHOSPHONATE N-ACETYLTRANSFERASE-RELATED-RELATED"/>
    <property type="match status" value="1"/>
</dbReference>